<comment type="caution">
    <text evidence="1">The sequence shown here is derived from an EMBL/GenBank/DDBJ whole genome shotgun (WGS) entry which is preliminary data.</text>
</comment>
<gene>
    <name evidence="1" type="ORF">B5C34_13555</name>
</gene>
<dbReference type="RefSeq" id="WP_088713082.1">
    <property type="nucleotide sequence ID" value="NZ_NFZT01000001.1"/>
</dbReference>
<evidence type="ECO:0000313" key="1">
    <source>
        <dbReference type="EMBL" id="OWV34382.1"/>
    </source>
</evidence>
<dbReference type="OrthoDB" id="7205516at2"/>
<proteinExistence type="predicted"/>
<protein>
    <submittedName>
        <fullName evidence="1">Uncharacterized protein</fullName>
    </submittedName>
</protein>
<sequence length="995" mass="109743">MSGIVVDTAAAARELVGKSNLVFLVRGEAARAPGQLGDAGPTLVPLGRQQAVKKGTLLERPSSFAMANVLTKMNQPRARAEALARGCGRSLTALARQIPGGTSEVPEWVEHAQLLLPAILAGGWDSTNPLDQAAVTALASTSSYTEYESKIRSFVEGADPALDREGTVYKVRAPMDAFVHAGRHIGREHLALLRPVLEKVFSALDPDPDEFFRFGAERAPQYSDWLRDGLANTLLLIAIWQDTARLDLTAGEGQAFADKIIGELPGLKTNARLLTSLKNELPMLAEAAPDVFLSTLEQMLEGEGAAIRPIFDEKEGPAFPTSGHTGVLWALETLAWDPRRLRRVAMILTRLAEIDRGGRLANRPDASLAEIFLPWHPGTHAPADFRLAVIDDIVAAHPKVGWTLLRRLLPDEIQTASGTARPRLREADGPAPQLTHRDLAVTYDALISRAIAAATGNPARMQELLRPMMRFAPQQRAAALVTLDETLKSAAAEPREQLWTELRSTLRHHERFPDTEWSLPSEELAKVRRLVDSYAPADPVVSIAELFDFTALERDDPAAAAERARVVEKLYLEQGAEAVLALERSARISHLVMRAIEDSALDTAQVETLLRTSFAAEPGGSLTTALASIHRRSAGEAAALVLIQELHSTSGDDDATAALLFGWPYEKATCQALRALGKGVENSYWLHVKPFRIEGTPDLLVDRVTQLLKYGRAVAGLESALNRLSDVPTDLLFRLLDAIVAEINSGSPQSMAAGMLDYDLEQAFKELDTRDADALEIGKREYALLPLLERQERPLRLHNLMLTDPDMFHSIVRDVYRGDNDPPPEEVPPEPATRGRWRQGYQLLSSLNQAPGFLSDTPDQLALTAWIDGVRALGREHDRSQVTDVVIGQVLAHAPPDDVDAAWPHRFVRDEIERAGSDELERGIQTERFNMRGVTVRGMYDGGDQERVLVEEYRRYASAADRYPRTTSMLNRIADDWKEQAEREDLSARQRRLRD</sequence>
<dbReference type="AlphaFoldDB" id="A0A219B7L3"/>
<dbReference type="Proteomes" id="UP000198462">
    <property type="component" value="Unassembled WGS sequence"/>
</dbReference>
<accession>A0A219B7L3</accession>
<dbReference type="EMBL" id="NFZT01000001">
    <property type="protein sequence ID" value="OWV34382.1"/>
    <property type="molecule type" value="Genomic_DNA"/>
</dbReference>
<organism evidence="1 2">
    <name type="scientific">Pacificimonas flava</name>
    <dbReference type="NCBI Taxonomy" id="1234595"/>
    <lineage>
        <taxon>Bacteria</taxon>
        <taxon>Pseudomonadati</taxon>
        <taxon>Pseudomonadota</taxon>
        <taxon>Alphaproteobacteria</taxon>
        <taxon>Sphingomonadales</taxon>
        <taxon>Sphingosinicellaceae</taxon>
        <taxon>Pacificimonas</taxon>
    </lineage>
</organism>
<evidence type="ECO:0000313" key="2">
    <source>
        <dbReference type="Proteomes" id="UP000198462"/>
    </source>
</evidence>
<reference evidence="2" key="1">
    <citation type="submission" date="2017-05" db="EMBL/GenBank/DDBJ databases">
        <authorList>
            <person name="Lin X."/>
        </authorList>
    </citation>
    <scope>NUCLEOTIDE SEQUENCE [LARGE SCALE GENOMIC DNA]</scope>
    <source>
        <strain evidence="2">JLT2012</strain>
    </source>
</reference>
<keyword evidence="2" id="KW-1185">Reference proteome</keyword>
<name>A0A219B7L3_9SPHN</name>